<feature type="domain" description="Amino acid transporter transmembrane" evidence="6">
    <location>
        <begin position="83"/>
        <end position="351"/>
    </location>
</feature>
<dbReference type="PANTHER" id="PTHR22950">
    <property type="entry name" value="AMINO ACID TRANSPORTER"/>
    <property type="match status" value="1"/>
</dbReference>
<evidence type="ECO:0000256" key="4">
    <source>
        <dbReference type="ARBA" id="ARBA00023136"/>
    </source>
</evidence>
<keyword evidence="2 5" id="KW-0812">Transmembrane</keyword>
<proteinExistence type="predicted"/>
<accession>A0ABD3RV45</accession>
<sequence length="369" mass="38923">MGTGTLALPYASERGGLAFNAFGLFAIGAWDYHIPVGLTVLDALMLSLFIGLVVAYEAAMSSFVSGTSLTTGSSGLDLLLPNTIVIALSCAPDVGWLGNFSGIGLLALAMSFVIISWRGFAENGFVGFSDSPWSSLGLWPESISDASSWFGVAVFSYGVAPFVFNFRDSMNDPRCVGSAVRTGLLLVYVGYIIMSNGIRILFSPSHVFDGDVLQAMPNSGISMYVRLLMTFVVVLTTPLVVVPCGELIEGKLGMVDADDSGDGGGGGQRQRRRSLAPKRILVRVVICLSCIAFSVNVPNGFVNLVSFIGCFCGATTGFVLPPLFRLKLSTGGKCWPECLCDVGALVLAVVATSITSALTFRELIGKVAR</sequence>
<evidence type="ECO:0000259" key="6">
    <source>
        <dbReference type="Pfam" id="PF01490"/>
    </source>
</evidence>
<organism evidence="7 8">
    <name type="scientific">Cyclostephanos tholiformis</name>
    <dbReference type="NCBI Taxonomy" id="382380"/>
    <lineage>
        <taxon>Eukaryota</taxon>
        <taxon>Sar</taxon>
        <taxon>Stramenopiles</taxon>
        <taxon>Ochrophyta</taxon>
        <taxon>Bacillariophyta</taxon>
        <taxon>Coscinodiscophyceae</taxon>
        <taxon>Thalassiosirophycidae</taxon>
        <taxon>Stephanodiscales</taxon>
        <taxon>Stephanodiscaceae</taxon>
        <taxon>Cyclostephanos</taxon>
    </lineage>
</organism>
<reference evidence="7 8" key="1">
    <citation type="submission" date="2024-10" db="EMBL/GenBank/DDBJ databases">
        <title>Updated reference genomes for cyclostephanoid diatoms.</title>
        <authorList>
            <person name="Roberts W.R."/>
            <person name="Alverson A.J."/>
        </authorList>
    </citation>
    <scope>NUCLEOTIDE SEQUENCE [LARGE SCALE GENOMIC DNA]</scope>
    <source>
        <strain evidence="7 8">AJA228-03</strain>
    </source>
</reference>
<keyword evidence="4 5" id="KW-0472">Membrane</keyword>
<dbReference type="Proteomes" id="UP001530377">
    <property type="component" value="Unassembled WGS sequence"/>
</dbReference>
<feature type="transmembrane region" description="Helical" evidence="5">
    <location>
        <begin position="221"/>
        <end position="242"/>
    </location>
</feature>
<keyword evidence="8" id="KW-1185">Reference proteome</keyword>
<dbReference type="GO" id="GO:0016020">
    <property type="term" value="C:membrane"/>
    <property type="evidence" value="ECO:0007669"/>
    <property type="project" value="UniProtKB-SubCell"/>
</dbReference>
<evidence type="ECO:0000313" key="8">
    <source>
        <dbReference type="Proteomes" id="UP001530377"/>
    </source>
</evidence>
<evidence type="ECO:0000256" key="5">
    <source>
        <dbReference type="SAM" id="Phobius"/>
    </source>
</evidence>
<gene>
    <name evidence="7" type="ORF">ACHAXA_009712</name>
</gene>
<comment type="caution">
    <text evidence="7">The sequence shown here is derived from an EMBL/GenBank/DDBJ whole genome shotgun (WGS) entry which is preliminary data.</text>
</comment>
<feature type="transmembrane region" description="Helical" evidence="5">
    <location>
        <begin position="304"/>
        <end position="326"/>
    </location>
</feature>
<keyword evidence="3 5" id="KW-1133">Transmembrane helix</keyword>
<dbReference type="PANTHER" id="PTHR22950:SF349">
    <property type="entry name" value="AMINO ACID TRANSPORTER TRANSMEMBRANE DOMAIN-CONTAINING PROTEIN"/>
    <property type="match status" value="1"/>
</dbReference>
<protein>
    <recommendedName>
        <fullName evidence="6">Amino acid transporter transmembrane domain-containing protein</fullName>
    </recommendedName>
</protein>
<comment type="subcellular location">
    <subcellularLocation>
        <location evidence="1">Membrane</location>
        <topology evidence="1">Multi-pass membrane protein</topology>
    </subcellularLocation>
</comment>
<evidence type="ECO:0000313" key="7">
    <source>
        <dbReference type="EMBL" id="KAL3816074.1"/>
    </source>
</evidence>
<feature type="transmembrane region" description="Helical" evidence="5">
    <location>
        <begin position="146"/>
        <end position="166"/>
    </location>
</feature>
<feature type="transmembrane region" description="Helical" evidence="5">
    <location>
        <begin position="178"/>
        <end position="201"/>
    </location>
</feature>
<feature type="transmembrane region" description="Helical" evidence="5">
    <location>
        <begin position="39"/>
        <end position="59"/>
    </location>
</feature>
<dbReference type="InterPro" id="IPR013057">
    <property type="entry name" value="AA_transpt_TM"/>
</dbReference>
<feature type="transmembrane region" description="Helical" evidence="5">
    <location>
        <begin position="105"/>
        <end position="126"/>
    </location>
</feature>
<evidence type="ECO:0000256" key="3">
    <source>
        <dbReference type="ARBA" id="ARBA00022989"/>
    </source>
</evidence>
<dbReference type="EMBL" id="JALLPB020000167">
    <property type="protein sequence ID" value="KAL3816074.1"/>
    <property type="molecule type" value="Genomic_DNA"/>
</dbReference>
<dbReference type="Pfam" id="PF01490">
    <property type="entry name" value="Aa_trans"/>
    <property type="match status" value="1"/>
</dbReference>
<feature type="transmembrane region" description="Helical" evidence="5">
    <location>
        <begin position="280"/>
        <end position="298"/>
    </location>
</feature>
<evidence type="ECO:0000256" key="1">
    <source>
        <dbReference type="ARBA" id="ARBA00004141"/>
    </source>
</evidence>
<name>A0ABD3RV45_9STRA</name>
<dbReference type="AlphaFoldDB" id="A0ABD3RV45"/>
<evidence type="ECO:0000256" key="2">
    <source>
        <dbReference type="ARBA" id="ARBA00022692"/>
    </source>
</evidence>